<protein>
    <submittedName>
        <fullName evidence="2">BEACH domain containing protein</fullName>
    </submittedName>
</protein>
<proteinExistence type="predicted"/>
<evidence type="ECO:0000313" key="3">
    <source>
        <dbReference type="Proteomes" id="UP000019335"/>
    </source>
</evidence>
<evidence type="ECO:0000313" key="2">
    <source>
        <dbReference type="EMBL" id="EWM22298.1"/>
    </source>
</evidence>
<accession>W7TFK7</accession>
<dbReference type="SUPFAM" id="SSF81837">
    <property type="entry name" value="BEACH domain"/>
    <property type="match status" value="1"/>
</dbReference>
<organism evidence="2 3">
    <name type="scientific">Nannochloropsis gaditana</name>
    <dbReference type="NCBI Taxonomy" id="72520"/>
    <lineage>
        <taxon>Eukaryota</taxon>
        <taxon>Sar</taxon>
        <taxon>Stramenopiles</taxon>
        <taxon>Ochrophyta</taxon>
        <taxon>Eustigmatophyceae</taxon>
        <taxon>Eustigmatales</taxon>
        <taxon>Monodopsidaceae</taxon>
        <taxon>Nannochloropsis</taxon>
    </lineage>
</organism>
<feature type="domain" description="BEACH" evidence="1">
    <location>
        <begin position="16"/>
        <end position="117"/>
    </location>
</feature>
<comment type="caution">
    <text evidence="2">The sequence shown here is derived from an EMBL/GenBank/DDBJ whole genome shotgun (WGS) entry which is preliminary data.</text>
</comment>
<evidence type="ECO:0000259" key="1">
    <source>
        <dbReference type="PROSITE" id="PS50197"/>
    </source>
</evidence>
<dbReference type="InterPro" id="IPR036372">
    <property type="entry name" value="BEACH_dom_sf"/>
</dbReference>
<dbReference type="InterPro" id="IPR050865">
    <property type="entry name" value="BEACH_Domain"/>
</dbReference>
<reference evidence="2 3" key="1">
    <citation type="journal article" date="2014" name="Mol. Plant">
        <title>Chromosome Scale Genome Assembly and Transcriptome Profiling of Nannochloropsis gaditana in Nitrogen Depletion.</title>
        <authorList>
            <person name="Corteggiani Carpinelli E."/>
            <person name="Telatin A."/>
            <person name="Vitulo N."/>
            <person name="Forcato C."/>
            <person name="D'Angelo M."/>
            <person name="Schiavon R."/>
            <person name="Vezzi A."/>
            <person name="Giacometti G.M."/>
            <person name="Morosinotto T."/>
            <person name="Valle G."/>
        </authorList>
    </citation>
    <scope>NUCLEOTIDE SEQUENCE [LARGE SCALE GENOMIC DNA]</scope>
    <source>
        <strain evidence="2 3">B-31</strain>
    </source>
</reference>
<dbReference type="Proteomes" id="UP000019335">
    <property type="component" value="Unassembled WGS sequence"/>
</dbReference>
<dbReference type="Pfam" id="PF02138">
    <property type="entry name" value="Beach"/>
    <property type="match status" value="1"/>
</dbReference>
<keyword evidence="3" id="KW-1185">Reference proteome</keyword>
<sequence>MFPLLPRLAWRQPPRTSPDFLLRRHQVTQAWQRREISNYDYLMALNTMSGRSFNDLSQYPVFPWVLSNYTSSSLDLDDPKNYRDLSKPMGALNEIPSYRSSCTGAITRRPPESSCTT</sequence>
<dbReference type="PANTHER" id="PTHR13743">
    <property type="entry name" value="BEIGE/BEACH-RELATED"/>
    <property type="match status" value="1"/>
</dbReference>
<dbReference type="Gene3D" id="1.10.1540.10">
    <property type="entry name" value="BEACH domain"/>
    <property type="match status" value="1"/>
</dbReference>
<dbReference type="InterPro" id="IPR000409">
    <property type="entry name" value="BEACH_dom"/>
</dbReference>
<gene>
    <name evidence="2" type="ORF">Naga_102028g1</name>
</gene>
<dbReference type="EMBL" id="AZIL01002213">
    <property type="protein sequence ID" value="EWM22298.1"/>
    <property type="molecule type" value="Genomic_DNA"/>
</dbReference>
<dbReference type="SMART" id="SM01026">
    <property type="entry name" value="Beach"/>
    <property type="match status" value="1"/>
</dbReference>
<dbReference type="OrthoDB" id="26681at2759"/>
<name>W7TFK7_9STRA</name>
<dbReference type="AlphaFoldDB" id="W7TFK7"/>
<dbReference type="PROSITE" id="PS50197">
    <property type="entry name" value="BEACH"/>
    <property type="match status" value="1"/>
</dbReference>